<comment type="caution">
    <text evidence="1">The sequence shown here is derived from an EMBL/GenBank/DDBJ whole genome shotgun (WGS) entry which is preliminary data.</text>
</comment>
<proteinExistence type="predicted"/>
<sequence>MSLEKIVIIGSGPAGTRAAETLLRQGCRNITGISEAPASGGQIYRRQPAGFGRQADEVYGSEAEKATALHRSFDALAGSIDYRPNALVWNIFDRKVFTNGPKGVDEIPFDRLVLTTGAMDRILPIPGWTLPGVFTLGGAQIALKHQACAIGRQVVFAGAGPLLYLVAWQYMKAGAHVVAVLDTSAFANKIAASLKLLALPRLMFRGLKFRRDLKAKGVALHEGVRLARVEGTQSVTAISFEKGGKKQWLACDAVGLGFGLNPEMQLAELAGARTRFDRTFRQWVLAHDGEGRVAEGVYVAGDGHAIGGADVAELTGERAAWAVLADLGLPVSAERQSVIRRALKRQAIFREGIEQSFPLPAEWLADTPDETILCRCENVTFGEVRAAITELEPNDVNRLKAFARPGMGRCQGRVCGHVLAELLAAETGRPLEEVGRLRGQAPVKPLHYKAAAGKAEGAVQVQQWLEQADKVLEDG</sequence>
<organism evidence="1 2">
    <name type="scientific">Taklimakanibacter albus</name>
    <dbReference type="NCBI Taxonomy" id="2800327"/>
    <lineage>
        <taxon>Bacteria</taxon>
        <taxon>Pseudomonadati</taxon>
        <taxon>Pseudomonadota</taxon>
        <taxon>Alphaproteobacteria</taxon>
        <taxon>Hyphomicrobiales</taxon>
        <taxon>Aestuariivirgaceae</taxon>
        <taxon>Taklimakanibacter</taxon>
    </lineage>
</organism>
<evidence type="ECO:0000313" key="1">
    <source>
        <dbReference type="EMBL" id="MBK1870769.1"/>
    </source>
</evidence>
<reference evidence="1" key="1">
    <citation type="submission" date="2021-01" db="EMBL/GenBank/DDBJ databases">
        <authorList>
            <person name="Sun Q."/>
        </authorList>
    </citation>
    <scope>NUCLEOTIDE SEQUENCE</scope>
    <source>
        <strain evidence="1">YIM B02566</strain>
    </source>
</reference>
<dbReference type="Proteomes" id="UP000616151">
    <property type="component" value="Unassembled WGS sequence"/>
</dbReference>
<dbReference type="EMBL" id="JAENHL010000008">
    <property type="protein sequence ID" value="MBK1870769.1"/>
    <property type="molecule type" value="Genomic_DNA"/>
</dbReference>
<protein>
    <submittedName>
        <fullName evidence="1">NAD(P)/FAD-dependent oxidoreductase</fullName>
    </submittedName>
</protein>
<accession>A0ACC5RDV2</accession>
<keyword evidence="2" id="KW-1185">Reference proteome</keyword>
<gene>
    <name evidence="1" type="ORF">JHL16_30670</name>
</gene>
<name>A0ACC5RDV2_9HYPH</name>
<evidence type="ECO:0000313" key="2">
    <source>
        <dbReference type="Proteomes" id="UP000616151"/>
    </source>
</evidence>